<keyword evidence="1" id="KW-0472">Membrane</keyword>
<organism evidence="2 3">
    <name type="scientific">Hymenochirus boettgeri</name>
    <name type="common">Congo dwarf clawed frog</name>
    <dbReference type="NCBI Taxonomy" id="247094"/>
    <lineage>
        <taxon>Eukaryota</taxon>
        <taxon>Metazoa</taxon>
        <taxon>Chordata</taxon>
        <taxon>Craniata</taxon>
        <taxon>Vertebrata</taxon>
        <taxon>Euteleostomi</taxon>
        <taxon>Amphibia</taxon>
        <taxon>Batrachia</taxon>
        <taxon>Anura</taxon>
        <taxon>Pipoidea</taxon>
        <taxon>Pipidae</taxon>
        <taxon>Pipinae</taxon>
        <taxon>Hymenochirus</taxon>
    </lineage>
</organism>
<accession>A0A8T2KEZ6</accession>
<name>A0A8T2KEZ6_9PIPI</name>
<reference evidence="2" key="1">
    <citation type="thesis" date="2020" institute="ProQuest LLC" country="789 East Eisenhower Parkway, Ann Arbor, MI, USA">
        <title>Comparative Genomics and Chromosome Evolution.</title>
        <authorList>
            <person name="Mudd A.B."/>
        </authorList>
    </citation>
    <scope>NUCLEOTIDE SEQUENCE</scope>
    <source>
        <strain evidence="2">Female2</strain>
        <tissue evidence="2">Blood</tissue>
    </source>
</reference>
<dbReference type="Proteomes" id="UP000812440">
    <property type="component" value="Chromosome 1"/>
</dbReference>
<evidence type="ECO:0000313" key="3">
    <source>
        <dbReference type="Proteomes" id="UP000812440"/>
    </source>
</evidence>
<sequence>MLLVKEIKNCLFGFVGKSHYGLSYSHNRSVQKIKYRHYISTVKQFFCTAILYFLHYDPFFMFLYAHFSILNIMIPISLHCFKILLFVGNTII</sequence>
<protein>
    <submittedName>
        <fullName evidence="2">Uncharacterized protein</fullName>
    </submittedName>
</protein>
<comment type="caution">
    <text evidence="2">The sequence shown here is derived from an EMBL/GenBank/DDBJ whole genome shotgun (WGS) entry which is preliminary data.</text>
</comment>
<keyword evidence="1" id="KW-1133">Transmembrane helix</keyword>
<gene>
    <name evidence="2" type="ORF">GDO86_001985</name>
</gene>
<keyword evidence="1" id="KW-0812">Transmembrane</keyword>
<evidence type="ECO:0000313" key="2">
    <source>
        <dbReference type="EMBL" id="KAG8456005.1"/>
    </source>
</evidence>
<keyword evidence="3" id="KW-1185">Reference proteome</keyword>
<feature type="transmembrane region" description="Helical" evidence="1">
    <location>
        <begin position="38"/>
        <end position="56"/>
    </location>
</feature>
<feature type="transmembrane region" description="Helical" evidence="1">
    <location>
        <begin position="62"/>
        <end position="87"/>
    </location>
</feature>
<evidence type="ECO:0000256" key="1">
    <source>
        <dbReference type="SAM" id="Phobius"/>
    </source>
</evidence>
<proteinExistence type="predicted"/>
<dbReference type="EMBL" id="JAACNH010000001">
    <property type="protein sequence ID" value="KAG8456005.1"/>
    <property type="molecule type" value="Genomic_DNA"/>
</dbReference>
<dbReference type="AlphaFoldDB" id="A0A8T2KEZ6"/>